<evidence type="ECO:0000259" key="2">
    <source>
        <dbReference type="Pfam" id="PF01557"/>
    </source>
</evidence>
<accession>A0ABU9C6C2</accession>
<dbReference type="PANTHER" id="PTHR30143:SF0">
    <property type="entry name" value="2-KETO-4-PENTENOATE HYDRATASE"/>
    <property type="match status" value="1"/>
</dbReference>
<dbReference type="RefSeq" id="WP_341398729.1">
    <property type="nucleotide sequence ID" value="NZ_JBBUTI010000005.1"/>
</dbReference>
<dbReference type="InterPro" id="IPR011234">
    <property type="entry name" value="Fumarylacetoacetase-like_C"/>
</dbReference>
<keyword evidence="3" id="KW-0378">Hydrolase</keyword>
<sequence>MSTLNPLSALTAPVIEPLLAARKAVQPLAPTPAFAAMVPTMEDAFAVQHATGVALGAWGAGEVPAYWKSGAGSRAAALGHAPLMPAGVHRYSGEPVVVDLSRFISPGLEAEIAVRLGHDVTPAMAADLDEAGAAALVDAMAVSLEVVDRRWQNTPELTPELKAADFLAHGALVFGPWLPWQPALDWAAQPCLQEVGARPALNTVGTHPLGTPTWLLPVWLRHLTRHGATVPAGTMVTTGTWTGLTPLVPGERVRVAFAGLGEVVLHTV</sequence>
<dbReference type="InterPro" id="IPR050772">
    <property type="entry name" value="Hydratase-Decarb/MhpD_sf"/>
</dbReference>
<dbReference type="Gene3D" id="3.90.850.10">
    <property type="entry name" value="Fumarylacetoacetase-like, C-terminal domain"/>
    <property type="match status" value="1"/>
</dbReference>
<keyword evidence="1" id="KW-0456">Lyase</keyword>
<dbReference type="EMBL" id="JBBUTI010000005">
    <property type="protein sequence ID" value="MEK8046441.1"/>
    <property type="molecule type" value="Genomic_DNA"/>
</dbReference>
<gene>
    <name evidence="3" type="ORF">AACH00_08805</name>
</gene>
<feature type="domain" description="Fumarylacetoacetase-like C-terminal" evidence="2">
    <location>
        <begin position="93"/>
        <end position="264"/>
    </location>
</feature>
<dbReference type="GO" id="GO:0016787">
    <property type="term" value="F:hydrolase activity"/>
    <property type="evidence" value="ECO:0007669"/>
    <property type="project" value="UniProtKB-KW"/>
</dbReference>
<evidence type="ECO:0000256" key="1">
    <source>
        <dbReference type="ARBA" id="ARBA00023239"/>
    </source>
</evidence>
<evidence type="ECO:0000313" key="4">
    <source>
        <dbReference type="Proteomes" id="UP001379945"/>
    </source>
</evidence>
<proteinExistence type="predicted"/>
<dbReference type="SUPFAM" id="SSF56529">
    <property type="entry name" value="FAH"/>
    <property type="match status" value="1"/>
</dbReference>
<organism evidence="3 4">
    <name type="scientific">Ideonella margarita</name>
    <dbReference type="NCBI Taxonomy" id="2984191"/>
    <lineage>
        <taxon>Bacteria</taxon>
        <taxon>Pseudomonadati</taxon>
        <taxon>Pseudomonadota</taxon>
        <taxon>Betaproteobacteria</taxon>
        <taxon>Burkholderiales</taxon>
        <taxon>Sphaerotilaceae</taxon>
        <taxon>Ideonella</taxon>
    </lineage>
</organism>
<evidence type="ECO:0000313" key="3">
    <source>
        <dbReference type="EMBL" id="MEK8046441.1"/>
    </source>
</evidence>
<name>A0ABU9C6C2_9BURK</name>
<dbReference type="Proteomes" id="UP001379945">
    <property type="component" value="Unassembled WGS sequence"/>
</dbReference>
<keyword evidence="4" id="KW-1185">Reference proteome</keyword>
<dbReference type="PANTHER" id="PTHR30143">
    <property type="entry name" value="ACID HYDRATASE"/>
    <property type="match status" value="1"/>
</dbReference>
<reference evidence="3 4" key="1">
    <citation type="submission" date="2024-04" db="EMBL/GenBank/DDBJ databases">
        <title>Novel species of the genus Ideonella isolated from streams.</title>
        <authorList>
            <person name="Lu H."/>
        </authorList>
    </citation>
    <scope>NUCLEOTIDE SEQUENCE [LARGE SCALE GENOMIC DNA]</scope>
    <source>
        <strain evidence="3 4">LYT19W</strain>
    </source>
</reference>
<dbReference type="Pfam" id="PF01557">
    <property type="entry name" value="FAA_hydrolase"/>
    <property type="match status" value="1"/>
</dbReference>
<comment type="caution">
    <text evidence="3">The sequence shown here is derived from an EMBL/GenBank/DDBJ whole genome shotgun (WGS) entry which is preliminary data.</text>
</comment>
<dbReference type="InterPro" id="IPR036663">
    <property type="entry name" value="Fumarylacetoacetase_C_sf"/>
</dbReference>
<protein>
    <submittedName>
        <fullName evidence="3">Fumarylacetoacetate hydrolase family protein</fullName>
    </submittedName>
</protein>